<keyword evidence="8" id="KW-0119">Carbohydrate metabolism</keyword>
<dbReference type="Proteomes" id="UP000316759">
    <property type="component" value="Unassembled WGS sequence"/>
</dbReference>
<evidence type="ECO:0000256" key="2">
    <source>
        <dbReference type="ARBA" id="ARBA00003451"/>
    </source>
</evidence>
<evidence type="ECO:0000256" key="6">
    <source>
        <dbReference type="ARBA" id="ARBA00022801"/>
    </source>
</evidence>
<accession>A0A504YEB4</accession>
<organism evidence="10 11">
    <name type="scientific">Fasciola gigantica</name>
    <name type="common">Giant liver fluke</name>
    <dbReference type="NCBI Taxonomy" id="46835"/>
    <lineage>
        <taxon>Eukaryota</taxon>
        <taxon>Metazoa</taxon>
        <taxon>Spiralia</taxon>
        <taxon>Lophotrochozoa</taxon>
        <taxon>Platyhelminthes</taxon>
        <taxon>Trematoda</taxon>
        <taxon>Digenea</taxon>
        <taxon>Plagiorchiida</taxon>
        <taxon>Echinostomata</taxon>
        <taxon>Echinostomatoidea</taxon>
        <taxon>Fasciolidae</taxon>
        <taxon>Fasciola</taxon>
    </lineage>
</organism>
<keyword evidence="11" id="KW-1185">Reference proteome</keyword>
<dbReference type="EMBL" id="SUNJ01010694">
    <property type="protein sequence ID" value="TPP59463.1"/>
    <property type="molecule type" value="Genomic_DNA"/>
</dbReference>
<evidence type="ECO:0000256" key="5">
    <source>
        <dbReference type="ARBA" id="ARBA00022723"/>
    </source>
</evidence>
<keyword evidence="5" id="KW-0479">Metal-binding</keyword>
<comment type="cofactor">
    <cofactor evidence="1">
        <name>Mg(2+)</name>
        <dbReference type="ChEBI" id="CHEBI:18420"/>
    </cofactor>
</comment>
<dbReference type="OrthoDB" id="8908051at2759"/>
<feature type="chain" id="PRO_5021344036" description="Carbohydrate deacetylase" evidence="9">
    <location>
        <begin position="36"/>
        <end position="144"/>
    </location>
</feature>
<evidence type="ECO:0000313" key="10">
    <source>
        <dbReference type="EMBL" id="TPP59463.1"/>
    </source>
</evidence>
<dbReference type="GO" id="GO:0016787">
    <property type="term" value="F:hydrolase activity"/>
    <property type="evidence" value="ECO:0007669"/>
    <property type="project" value="UniProtKB-KW"/>
</dbReference>
<evidence type="ECO:0000313" key="11">
    <source>
        <dbReference type="Proteomes" id="UP000316759"/>
    </source>
</evidence>
<dbReference type="PANTHER" id="PTHR31609">
    <property type="entry name" value="YDJC DEACETYLASE FAMILY MEMBER"/>
    <property type="match status" value="1"/>
</dbReference>
<keyword evidence="7" id="KW-0460">Magnesium</keyword>
<dbReference type="PANTHER" id="PTHR31609:SF1">
    <property type="entry name" value="CARBOHYDRATE DEACETYLASE"/>
    <property type="match status" value="1"/>
</dbReference>
<reference evidence="10 11" key="1">
    <citation type="submission" date="2019-04" db="EMBL/GenBank/DDBJ databases">
        <title>Annotation for the trematode Fasciola gigantica.</title>
        <authorList>
            <person name="Choi Y.-J."/>
        </authorList>
    </citation>
    <scope>NUCLEOTIDE SEQUENCE [LARGE SCALE GENOMIC DNA]</scope>
    <source>
        <strain evidence="10">Uganda_cow_1</strain>
    </source>
</reference>
<evidence type="ECO:0000256" key="1">
    <source>
        <dbReference type="ARBA" id="ARBA00001946"/>
    </source>
</evidence>
<dbReference type="AlphaFoldDB" id="A0A504YEB4"/>
<comment type="caution">
    <text evidence="10">The sequence shown here is derived from an EMBL/GenBank/DDBJ whole genome shotgun (WGS) entry which is preliminary data.</text>
</comment>
<dbReference type="GO" id="GO:0046872">
    <property type="term" value="F:metal ion binding"/>
    <property type="evidence" value="ECO:0007669"/>
    <property type="project" value="UniProtKB-KW"/>
</dbReference>
<dbReference type="InterPro" id="IPR006879">
    <property type="entry name" value="YdjC-like"/>
</dbReference>
<proteinExistence type="inferred from homology"/>
<protein>
    <recommendedName>
        <fullName evidence="4">Carbohydrate deacetylase</fullName>
    </recommendedName>
</protein>
<dbReference type="InterPro" id="IPR011330">
    <property type="entry name" value="Glyco_hydro/deAcase_b/a-brl"/>
</dbReference>
<comment type="similarity">
    <text evidence="3">Belongs to the YdjC deacetylase family.</text>
</comment>
<dbReference type="Gene3D" id="3.20.20.370">
    <property type="entry name" value="Glycoside hydrolase/deacetylase"/>
    <property type="match status" value="1"/>
</dbReference>
<evidence type="ECO:0000256" key="9">
    <source>
        <dbReference type="SAM" id="SignalP"/>
    </source>
</evidence>
<keyword evidence="9" id="KW-0732">Signal</keyword>
<dbReference type="GO" id="GO:0019213">
    <property type="term" value="F:deacetylase activity"/>
    <property type="evidence" value="ECO:0007669"/>
    <property type="project" value="TreeGrafter"/>
</dbReference>
<evidence type="ECO:0000256" key="7">
    <source>
        <dbReference type="ARBA" id="ARBA00022842"/>
    </source>
</evidence>
<evidence type="ECO:0000256" key="3">
    <source>
        <dbReference type="ARBA" id="ARBA00008843"/>
    </source>
</evidence>
<name>A0A504YEB4_FASGI</name>
<dbReference type="GO" id="GO:0005975">
    <property type="term" value="P:carbohydrate metabolic process"/>
    <property type="evidence" value="ECO:0007669"/>
    <property type="project" value="InterPro"/>
</dbReference>
<evidence type="ECO:0000256" key="8">
    <source>
        <dbReference type="ARBA" id="ARBA00023277"/>
    </source>
</evidence>
<dbReference type="Pfam" id="PF04794">
    <property type="entry name" value="YdjC"/>
    <property type="match status" value="1"/>
</dbReference>
<sequence length="144" mass="16070">MCLFQIICYSRILCFTKLQVVLLFVPGLHINLTEGVPVCNPSKVRSLLNEDGLFLGKFGLHSTPFGARKERAINLQHVELELEKQLYAFRALFDAPPSHADGHQHIHVLPGLSFVRCSSLVLRVVIPGVMNTIIVMIDSSGFQM</sequence>
<comment type="function">
    <text evidence="2">Probably catalyzes the deacetylation of acetylated carbohydrates an important step in the degradation of oligosaccharides.</text>
</comment>
<evidence type="ECO:0000256" key="4">
    <source>
        <dbReference type="ARBA" id="ARBA00018477"/>
    </source>
</evidence>
<gene>
    <name evidence="10" type="ORF">FGIG_04831</name>
</gene>
<keyword evidence="6" id="KW-0378">Hydrolase</keyword>
<dbReference type="SUPFAM" id="SSF88713">
    <property type="entry name" value="Glycoside hydrolase/deacetylase"/>
    <property type="match status" value="1"/>
</dbReference>
<feature type="signal peptide" evidence="9">
    <location>
        <begin position="1"/>
        <end position="35"/>
    </location>
</feature>